<keyword evidence="2" id="KW-1185">Reference proteome</keyword>
<reference evidence="1 2" key="1">
    <citation type="journal article" date="2019" name="Nat. Ecol. Evol.">
        <title>Megaphylogeny resolves global patterns of mushroom evolution.</title>
        <authorList>
            <person name="Varga T."/>
            <person name="Krizsan K."/>
            <person name="Foldi C."/>
            <person name="Dima B."/>
            <person name="Sanchez-Garcia M."/>
            <person name="Sanchez-Ramirez S."/>
            <person name="Szollosi G.J."/>
            <person name="Szarkandi J.G."/>
            <person name="Papp V."/>
            <person name="Albert L."/>
            <person name="Andreopoulos W."/>
            <person name="Angelini C."/>
            <person name="Antonin V."/>
            <person name="Barry K.W."/>
            <person name="Bougher N.L."/>
            <person name="Buchanan P."/>
            <person name="Buyck B."/>
            <person name="Bense V."/>
            <person name="Catcheside P."/>
            <person name="Chovatia M."/>
            <person name="Cooper J."/>
            <person name="Damon W."/>
            <person name="Desjardin D."/>
            <person name="Finy P."/>
            <person name="Geml J."/>
            <person name="Haridas S."/>
            <person name="Hughes K."/>
            <person name="Justo A."/>
            <person name="Karasinski D."/>
            <person name="Kautmanova I."/>
            <person name="Kiss B."/>
            <person name="Kocsube S."/>
            <person name="Kotiranta H."/>
            <person name="LaButti K.M."/>
            <person name="Lechner B.E."/>
            <person name="Liimatainen K."/>
            <person name="Lipzen A."/>
            <person name="Lukacs Z."/>
            <person name="Mihaltcheva S."/>
            <person name="Morgado L.N."/>
            <person name="Niskanen T."/>
            <person name="Noordeloos M.E."/>
            <person name="Ohm R.A."/>
            <person name="Ortiz-Santana B."/>
            <person name="Ovrebo C."/>
            <person name="Racz N."/>
            <person name="Riley R."/>
            <person name="Savchenko A."/>
            <person name="Shiryaev A."/>
            <person name="Soop K."/>
            <person name="Spirin V."/>
            <person name="Szebenyi C."/>
            <person name="Tomsovsky M."/>
            <person name="Tulloss R.E."/>
            <person name="Uehling J."/>
            <person name="Grigoriev I.V."/>
            <person name="Vagvolgyi C."/>
            <person name="Papp T."/>
            <person name="Martin F.M."/>
            <person name="Miettinen O."/>
            <person name="Hibbett D.S."/>
            <person name="Nagy L.G."/>
        </authorList>
    </citation>
    <scope>NUCLEOTIDE SEQUENCE [LARGE SCALE GENOMIC DNA]</scope>
    <source>
        <strain evidence="1 2">CBS 962.96</strain>
    </source>
</reference>
<dbReference type="AlphaFoldDB" id="A0A4S8L579"/>
<protein>
    <submittedName>
        <fullName evidence="1">Uncharacterized protein</fullName>
    </submittedName>
</protein>
<accession>A0A4S8L579</accession>
<proteinExistence type="predicted"/>
<organism evidence="1 2">
    <name type="scientific">Dendrothele bispora (strain CBS 962.96)</name>
    <dbReference type="NCBI Taxonomy" id="1314807"/>
    <lineage>
        <taxon>Eukaryota</taxon>
        <taxon>Fungi</taxon>
        <taxon>Dikarya</taxon>
        <taxon>Basidiomycota</taxon>
        <taxon>Agaricomycotina</taxon>
        <taxon>Agaricomycetes</taxon>
        <taxon>Agaricomycetidae</taxon>
        <taxon>Agaricales</taxon>
        <taxon>Agaricales incertae sedis</taxon>
        <taxon>Dendrothele</taxon>
    </lineage>
</organism>
<name>A0A4S8L579_DENBC</name>
<dbReference type="Proteomes" id="UP000297245">
    <property type="component" value="Unassembled WGS sequence"/>
</dbReference>
<sequence>MESNGEIYGYTHSDGFYSLLYQGLLLEIAVEKWRRRTFYAGLSSTEIAHIVTRSLHAGLDLGGTRQKPRIYSGTAKNKVTLTVMGKNPAPDLRLLHPSRAGIDIELEHVELNNKKLNLEVAEIFSDFEQPTQRGADSCIFASDFHHLLEIFSVLIFTGVMSLIRTDFLKSDQKFIRTKMSGTPDFAIQPLWG</sequence>
<dbReference type="EMBL" id="ML179653">
    <property type="protein sequence ID" value="THU83590.1"/>
    <property type="molecule type" value="Genomic_DNA"/>
</dbReference>
<evidence type="ECO:0000313" key="1">
    <source>
        <dbReference type="EMBL" id="THU83590.1"/>
    </source>
</evidence>
<evidence type="ECO:0000313" key="2">
    <source>
        <dbReference type="Proteomes" id="UP000297245"/>
    </source>
</evidence>
<gene>
    <name evidence="1" type="ORF">K435DRAFT_807389</name>
</gene>